<proteinExistence type="predicted"/>
<evidence type="ECO:0000259" key="7">
    <source>
        <dbReference type="PROSITE" id="PS50011"/>
    </source>
</evidence>
<evidence type="ECO:0000256" key="1">
    <source>
        <dbReference type="ARBA" id="ARBA00022527"/>
    </source>
</evidence>
<dbReference type="Gene3D" id="3.30.200.20">
    <property type="entry name" value="Phosphorylase Kinase, domain 1"/>
    <property type="match status" value="1"/>
</dbReference>
<dbReference type="GO" id="GO:0005524">
    <property type="term" value="F:ATP binding"/>
    <property type="evidence" value="ECO:0007669"/>
    <property type="project" value="UniProtKB-KW"/>
</dbReference>
<accession>A0A6J8E9N3</accession>
<dbReference type="GO" id="GO:0005634">
    <property type="term" value="C:nucleus"/>
    <property type="evidence" value="ECO:0007669"/>
    <property type="project" value="TreeGrafter"/>
</dbReference>
<dbReference type="GO" id="GO:0035556">
    <property type="term" value="P:intracellular signal transduction"/>
    <property type="evidence" value="ECO:0007669"/>
    <property type="project" value="TreeGrafter"/>
</dbReference>
<feature type="compositionally biased region" description="Acidic residues" evidence="6">
    <location>
        <begin position="283"/>
        <end position="297"/>
    </location>
</feature>
<reference evidence="8 9" key="1">
    <citation type="submission" date="2020-06" db="EMBL/GenBank/DDBJ databases">
        <authorList>
            <person name="Li R."/>
            <person name="Bekaert M."/>
        </authorList>
    </citation>
    <scope>NUCLEOTIDE SEQUENCE [LARGE SCALE GENOMIC DNA]</scope>
    <source>
        <strain evidence="9">wild</strain>
    </source>
</reference>
<dbReference type="EMBL" id="CACVKT020008682">
    <property type="protein sequence ID" value="CAC5416766.1"/>
    <property type="molecule type" value="Genomic_DNA"/>
</dbReference>
<evidence type="ECO:0000256" key="3">
    <source>
        <dbReference type="ARBA" id="ARBA00022741"/>
    </source>
</evidence>
<feature type="region of interest" description="Disordered" evidence="6">
    <location>
        <begin position="276"/>
        <end position="303"/>
    </location>
</feature>
<dbReference type="OrthoDB" id="504170at2759"/>
<evidence type="ECO:0000256" key="5">
    <source>
        <dbReference type="ARBA" id="ARBA00022840"/>
    </source>
</evidence>
<evidence type="ECO:0000313" key="9">
    <source>
        <dbReference type="Proteomes" id="UP000507470"/>
    </source>
</evidence>
<dbReference type="InterPro" id="IPR011009">
    <property type="entry name" value="Kinase-like_dom_sf"/>
</dbReference>
<dbReference type="Proteomes" id="UP000507470">
    <property type="component" value="Unassembled WGS sequence"/>
</dbReference>
<protein>
    <submittedName>
        <fullName evidence="8">DAPK</fullName>
        <ecNumber evidence="8">2.7.11.1</ecNumber>
    </submittedName>
</protein>
<dbReference type="Gene3D" id="1.10.510.10">
    <property type="entry name" value="Transferase(Phosphotransferase) domain 1"/>
    <property type="match status" value="1"/>
</dbReference>
<dbReference type="EC" id="2.7.11.1" evidence="8"/>
<dbReference type="GO" id="GO:0043065">
    <property type="term" value="P:positive regulation of apoptotic process"/>
    <property type="evidence" value="ECO:0007669"/>
    <property type="project" value="TreeGrafter"/>
</dbReference>
<keyword evidence="4" id="KW-0418">Kinase</keyword>
<evidence type="ECO:0000256" key="4">
    <source>
        <dbReference type="ARBA" id="ARBA00022777"/>
    </source>
</evidence>
<keyword evidence="5" id="KW-0067">ATP-binding</keyword>
<dbReference type="InterPro" id="IPR000719">
    <property type="entry name" value="Prot_kinase_dom"/>
</dbReference>
<sequence>MEDIRKEVDILHQIDHPHIIHLYEVYETRLEVILVLELVSGGELFDYISEKDHLSEEEASTFIKQILDGVEHLHSQNIAHLDLKPENIMLLNKNSTSIKLIDFGLAQIIGPNADVRAMMGTAEFVAPEIVSYEPLSSATDMWSIGVITYILLSGASPFLGDEQQETYENITSVSYQFDEEYFSSTSDLAKDFIKKLFVKNTRKRGTVQSCLQHPWIKPKEKTQQDIRRTSTINIEHLKAFLARRRWKQSLKIVSLCNRLSRSAQLRKSRSLDLLSNGSKNTLEEEDEEEFSSLEEDTDHNSDN</sequence>
<dbReference type="AlphaFoldDB" id="A0A6J8E9N3"/>
<dbReference type="PANTHER" id="PTHR24342">
    <property type="entry name" value="SERINE/THREONINE-PROTEIN KINASE 17"/>
    <property type="match status" value="1"/>
</dbReference>
<dbReference type="InterPro" id="IPR008271">
    <property type="entry name" value="Ser/Thr_kinase_AS"/>
</dbReference>
<evidence type="ECO:0000256" key="2">
    <source>
        <dbReference type="ARBA" id="ARBA00022679"/>
    </source>
</evidence>
<dbReference type="GO" id="GO:0004674">
    <property type="term" value="F:protein serine/threonine kinase activity"/>
    <property type="evidence" value="ECO:0007669"/>
    <property type="project" value="UniProtKB-KW"/>
</dbReference>
<dbReference type="SMART" id="SM00220">
    <property type="entry name" value="S_TKc"/>
    <property type="match status" value="1"/>
</dbReference>
<keyword evidence="1" id="KW-0723">Serine/threonine-protein kinase</keyword>
<organism evidence="8 9">
    <name type="scientific">Mytilus coruscus</name>
    <name type="common">Sea mussel</name>
    <dbReference type="NCBI Taxonomy" id="42192"/>
    <lineage>
        <taxon>Eukaryota</taxon>
        <taxon>Metazoa</taxon>
        <taxon>Spiralia</taxon>
        <taxon>Lophotrochozoa</taxon>
        <taxon>Mollusca</taxon>
        <taxon>Bivalvia</taxon>
        <taxon>Autobranchia</taxon>
        <taxon>Pteriomorphia</taxon>
        <taxon>Mytilida</taxon>
        <taxon>Mytiloidea</taxon>
        <taxon>Mytilidae</taxon>
        <taxon>Mytilinae</taxon>
        <taxon>Mytilus</taxon>
    </lineage>
</organism>
<dbReference type="SUPFAM" id="SSF56112">
    <property type="entry name" value="Protein kinase-like (PK-like)"/>
    <property type="match status" value="1"/>
</dbReference>
<evidence type="ECO:0000256" key="6">
    <source>
        <dbReference type="SAM" id="MobiDB-lite"/>
    </source>
</evidence>
<dbReference type="Pfam" id="PF00069">
    <property type="entry name" value="Pkinase"/>
    <property type="match status" value="1"/>
</dbReference>
<keyword evidence="3" id="KW-0547">Nucleotide-binding</keyword>
<name>A0A6J8E9N3_MYTCO</name>
<feature type="domain" description="Protein kinase" evidence="7">
    <location>
        <begin position="1"/>
        <end position="216"/>
    </location>
</feature>
<gene>
    <name evidence="8" type="ORF">MCOR_49354</name>
</gene>
<dbReference type="PROSITE" id="PS00108">
    <property type="entry name" value="PROTEIN_KINASE_ST"/>
    <property type="match status" value="1"/>
</dbReference>
<keyword evidence="9" id="KW-1185">Reference proteome</keyword>
<keyword evidence="2 8" id="KW-0808">Transferase</keyword>
<dbReference type="FunFam" id="1.10.510.10:FF:000571">
    <property type="entry name" value="Maternal embryonic leucine zipper kinase"/>
    <property type="match status" value="1"/>
</dbReference>
<dbReference type="PANTHER" id="PTHR24342:SF14">
    <property type="entry name" value="DEATH-ASSOCIATED PROTEIN KINASE DAPK-1"/>
    <property type="match status" value="1"/>
</dbReference>
<evidence type="ECO:0000313" key="8">
    <source>
        <dbReference type="EMBL" id="CAC5416766.1"/>
    </source>
</evidence>
<dbReference type="PROSITE" id="PS50011">
    <property type="entry name" value="PROTEIN_KINASE_DOM"/>
    <property type="match status" value="1"/>
</dbReference>